<reference evidence="1 2" key="1">
    <citation type="submission" date="2020-06" db="EMBL/GenBank/DDBJ databases">
        <authorList>
            <person name="Criscuolo A."/>
        </authorList>
    </citation>
    <scope>NUCLEOTIDE SEQUENCE [LARGE SCALE GENOMIC DNA]</scope>
    <source>
        <strain evidence="1">PXU-55</strain>
    </source>
</reference>
<protein>
    <submittedName>
        <fullName evidence="1">Uncharacterized protein</fullName>
    </submittedName>
</protein>
<keyword evidence="2" id="KW-1185">Reference proteome</keyword>
<evidence type="ECO:0000313" key="2">
    <source>
        <dbReference type="Proteomes" id="UP000533639"/>
    </source>
</evidence>
<proteinExistence type="predicted"/>
<dbReference type="Proteomes" id="UP000533639">
    <property type="component" value="Unassembled WGS sequence"/>
</dbReference>
<name>A0A9N8P2K7_9FLAO</name>
<accession>A0A9N8P2K7</accession>
<gene>
    <name evidence="1" type="ORF">FLAPXU55_02921</name>
</gene>
<organism evidence="1 2">
    <name type="scientific">Flavobacterium panici</name>
    <dbReference type="NCBI Taxonomy" id="2654843"/>
    <lineage>
        <taxon>Bacteria</taxon>
        <taxon>Pseudomonadati</taxon>
        <taxon>Bacteroidota</taxon>
        <taxon>Flavobacteriia</taxon>
        <taxon>Flavobacteriales</taxon>
        <taxon>Flavobacteriaceae</taxon>
        <taxon>Flavobacterium</taxon>
    </lineage>
</organism>
<evidence type="ECO:0000313" key="1">
    <source>
        <dbReference type="EMBL" id="CAC9975212.1"/>
    </source>
</evidence>
<sequence length="45" mass="4700">MKLSLDALKEKAEATASNELLNSIVGGNASGCHIIAKVGDLIIYK</sequence>
<dbReference type="RefSeq" id="WP_165590667.1">
    <property type="nucleotide sequence ID" value="NZ_CAIJDE010000046.1"/>
</dbReference>
<dbReference type="AlphaFoldDB" id="A0A9N8P2K7"/>
<comment type="caution">
    <text evidence="1">The sequence shown here is derived from an EMBL/GenBank/DDBJ whole genome shotgun (WGS) entry which is preliminary data.</text>
</comment>
<dbReference type="EMBL" id="CAIJDE010000046">
    <property type="protein sequence ID" value="CAC9975212.1"/>
    <property type="molecule type" value="Genomic_DNA"/>
</dbReference>